<reference evidence="5 6" key="1">
    <citation type="submission" date="2019-03" db="EMBL/GenBank/DDBJ databases">
        <authorList>
            <person name="Gaulin E."/>
            <person name="Dumas B."/>
        </authorList>
    </citation>
    <scope>NUCLEOTIDE SEQUENCE [LARGE SCALE GENOMIC DNA]</scope>
    <source>
        <strain evidence="5">CBS 568.67</strain>
    </source>
</reference>
<dbReference type="SUPFAM" id="SSF56112">
    <property type="entry name" value="Protein kinase-like (PK-like)"/>
    <property type="match status" value="1"/>
</dbReference>
<evidence type="ECO:0000313" key="6">
    <source>
        <dbReference type="Proteomes" id="UP000332933"/>
    </source>
</evidence>
<name>A0A485L650_9STRA</name>
<dbReference type="Gene3D" id="3.30.200.20">
    <property type="entry name" value="Phosphorylase Kinase, domain 1"/>
    <property type="match status" value="1"/>
</dbReference>
<dbReference type="PANTHER" id="PTHR44329">
    <property type="entry name" value="SERINE/THREONINE-PROTEIN KINASE TNNI3K-RELATED"/>
    <property type="match status" value="1"/>
</dbReference>
<keyword evidence="2" id="KW-1133">Transmembrane helix</keyword>
<feature type="domain" description="Protein kinase" evidence="3">
    <location>
        <begin position="246"/>
        <end position="518"/>
    </location>
</feature>
<evidence type="ECO:0000256" key="2">
    <source>
        <dbReference type="SAM" id="Phobius"/>
    </source>
</evidence>
<evidence type="ECO:0000259" key="3">
    <source>
        <dbReference type="PROSITE" id="PS50011"/>
    </source>
</evidence>
<dbReference type="PROSITE" id="PS50011">
    <property type="entry name" value="PROTEIN_KINASE_DOM"/>
    <property type="match status" value="1"/>
</dbReference>
<feature type="transmembrane region" description="Helical" evidence="2">
    <location>
        <begin position="135"/>
        <end position="155"/>
    </location>
</feature>
<organism evidence="5 6">
    <name type="scientific">Aphanomyces stellatus</name>
    <dbReference type="NCBI Taxonomy" id="120398"/>
    <lineage>
        <taxon>Eukaryota</taxon>
        <taxon>Sar</taxon>
        <taxon>Stramenopiles</taxon>
        <taxon>Oomycota</taxon>
        <taxon>Saprolegniomycetes</taxon>
        <taxon>Saprolegniales</taxon>
        <taxon>Verrucalvaceae</taxon>
        <taxon>Aphanomyces</taxon>
    </lineage>
</organism>
<dbReference type="EMBL" id="CAADRA010005919">
    <property type="protein sequence ID" value="VFT93351.1"/>
    <property type="molecule type" value="Genomic_DNA"/>
</dbReference>
<dbReference type="AlphaFoldDB" id="A0A485L650"/>
<evidence type="ECO:0000313" key="5">
    <source>
        <dbReference type="EMBL" id="VFT93351.1"/>
    </source>
</evidence>
<dbReference type="PROSITE" id="PS00108">
    <property type="entry name" value="PROTEIN_KINASE_ST"/>
    <property type="match status" value="1"/>
</dbReference>
<feature type="compositionally biased region" description="Low complexity" evidence="1">
    <location>
        <begin position="205"/>
        <end position="221"/>
    </location>
</feature>
<dbReference type="Gene3D" id="1.10.510.10">
    <property type="entry name" value="Transferase(Phosphotransferase) domain 1"/>
    <property type="match status" value="1"/>
</dbReference>
<sequence>MSSPFGGNMSDPCWFLTTAGSQYTFCSLAKDIRNKQIDVAAVKKNDCPNYLCQNLINVISSYGGISTSGSGTCMITDSSTGKTLTPTDLSSICAGIQSSLPGTASGTSPGTAPGSGGLGSLGNTNITISSGISTGAIIGIVVGCLVLVGLVIFAVRGRFAQPSTAHSNTPYVMEGGRAGDDRYEPRTVGTASTMNHTRTQEKKSTYTSSTNNSSNQSTTNSALYSQKSSAMDLNDLELNRIAFNQVRMVKAVAQGAFGEVWVGEFMGDKVAIKKLLPNRATPSDVEKFIAEVKLVAKIDCPYVVKFLGVAWTRPADMLLVTEFMDGGDLRNVLDASRTKKTTFSWSQKLECALHIAEGLVFLHSMDPMVLHRDLKSRNVLMDAQYRAKLTDFGIAREFDDATMTAGIGTYRWIAPEVLLDGHYLESADVFSFGVILSELDTEILPYSDLRNAAGNPYTDTAIMAKVMSGQMLPSFTANCPEWFVSLGQQCLSLKPEDRPTAMKISFTIRSQLQEGGFI</sequence>
<accession>A0A485L650</accession>
<keyword evidence="2" id="KW-0472">Membrane</keyword>
<keyword evidence="2" id="KW-0812">Transmembrane</keyword>
<evidence type="ECO:0000256" key="1">
    <source>
        <dbReference type="SAM" id="MobiDB-lite"/>
    </source>
</evidence>
<protein>
    <submittedName>
        <fullName evidence="5">Aste57867_16580 protein</fullName>
    </submittedName>
</protein>
<dbReference type="InterPro" id="IPR001245">
    <property type="entry name" value="Ser-Thr/Tyr_kinase_cat_dom"/>
</dbReference>
<feature type="region of interest" description="Disordered" evidence="1">
    <location>
        <begin position="164"/>
        <end position="221"/>
    </location>
</feature>
<dbReference type="EMBL" id="VJMH01005898">
    <property type="protein sequence ID" value="KAF0692323.1"/>
    <property type="molecule type" value="Genomic_DNA"/>
</dbReference>
<evidence type="ECO:0000313" key="4">
    <source>
        <dbReference type="EMBL" id="KAF0692323.1"/>
    </source>
</evidence>
<gene>
    <name evidence="5" type="primary">Aste57867_16580</name>
    <name evidence="4" type="ORF">As57867_016523</name>
    <name evidence="5" type="ORF">ASTE57867_16580</name>
</gene>
<dbReference type="InterPro" id="IPR011009">
    <property type="entry name" value="Kinase-like_dom_sf"/>
</dbReference>
<keyword evidence="6" id="KW-1185">Reference proteome</keyword>
<proteinExistence type="predicted"/>
<dbReference type="Pfam" id="PF07714">
    <property type="entry name" value="PK_Tyr_Ser-Thr"/>
    <property type="match status" value="1"/>
</dbReference>
<dbReference type="SMART" id="SM00220">
    <property type="entry name" value="S_TKc"/>
    <property type="match status" value="1"/>
</dbReference>
<dbReference type="GO" id="GO:0005524">
    <property type="term" value="F:ATP binding"/>
    <property type="evidence" value="ECO:0007669"/>
    <property type="project" value="InterPro"/>
</dbReference>
<dbReference type="OrthoDB" id="77598at2759"/>
<dbReference type="GO" id="GO:0004674">
    <property type="term" value="F:protein serine/threonine kinase activity"/>
    <property type="evidence" value="ECO:0007669"/>
    <property type="project" value="TreeGrafter"/>
</dbReference>
<dbReference type="InterPro" id="IPR000719">
    <property type="entry name" value="Prot_kinase_dom"/>
</dbReference>
<dbReference type="Proteomes" id="UP000332933">
    <property type="component" value="Unassembled WGS sequence"/>
</dbReference>
<dbReference type="InterPro" id="IPR051681">
    <property type="entry name" value="Ser/Thr_Kinases-Pseudokinases"/>
</dbReference>
<reference evidence="4" key="2">
    <citation type="submission" date="2019-06" db="EMBL/GenBank/DDBJ databases">
        <title>Genomics analysis of Aphanomyces spp. identifies a new class of oomycete effector associated with host adaptation.</title>
        <authorList>
            <person name="Gaulin E."/>
        </authorList>
    </citation>
    <scope>NUCLEOTIDE SEQUENCE</scope>
    <source>
        <strain evidence="4">CBS 578.67</strain>
    </source>
</reference>
<dbReference type="PANTHER" id="PTHR44329:SF214">
    <property type="entry name" value="PROTEIN KINASE DOMAIN-CONTAINING PROTEIN"/>
    <property type="match status" value="1"/>
</dbReference>
<dbReference type="InterPro" id="IPR008271">
    <property type="entry name" value="Ser/Thr_kinase_AS"/>
</dbReference>